<reference evidence="13 14" key="1">
    <citation type="journal article" date="2024" name="BMC Genomics">
        <title>De novo assembly and annotation of Popillia japonica's genome with initial clues to its potential as an invasive pest.</title>
        <authorList>
            <person name="Cucini C."/>
            <person name="Boschi S."/>
            <person name="Funari R."/>
            <person name="Cardaioli E."/>
            <person name="Iannotti N."/>
            <person name="Marturano G."/>
            <person name="Paoli F."/>
            <person name="Bruttini M."/>
            <person name="Carapelli A."/>
            <person name="Frati F."/>
            <person name="Nardi F."/>
        </authorList>
    </citation>
    <scope>NUCLEOTIDE SEQUENCE [LARGE SCALE GENOMIC DNA]</scope>
    <source>
        <strain evidence="13">DMR45628</strain>
    </source>
</reference>
<evidence type="ECO:0000313" key="13">
    <source>
        <dbReference type="EMBL" id="KAK9701794.1"/>
    </source>
</evidence>
<evidence type="ECO:0000256" key="8">
    <source>
        <dbReference type="ARBA" id="ARBA00022833"/>
    </source>
</evidence>
<dbReference type="PANTHER" id="PTHR45877">
    <property type="entry name" value="E3 UBIQUITIN-PROTEIN LIGASE SIAH2"/>
    <property type="match status" value="1"/>
</dbReference>
<dbReference type="Gene3D" id="2.60.210.10">
    <property type="entry name" value="Apoptosis, Tumor Necrosis Factor Receptor Associated Protein 2, Chain A"/>
    <property type="match status" value="1"/>
</dbReference>
<feature type="domain" description="SIAH-type" evidence="12">
    <location>
        <begin position="65"/>
        <end position="125"/>
    </location>
</feature>
<dbReference type="GO" id="GO:0043161">
    <property type="term" value="P:proteasome-mediated ubiquitin-dependent protein catabolic process"/>
    <property type="evidence" value="ECO:0007669"/>
    <property type="project" value="TreeGrafter"/>
</dbReference>
<dbReference type="GO" id="GO:0031624">
    <property type="term" value="F:ubiquitin conjugating enzyme binding"/>
    <property type="evidence" value="ECO:0007669"/>
    <property type="project" value="TreeGrafter"/>
</dbReference>
<dbReference type="EC" id="2.3.2.27" evidence="10"/>
<dbReference type="Pfam" id="PF21362">
    <property type="entry name" value="Sina_RING"/>
    <property type="match status" value="1"/>
</dbReference>
<dbReference type="InterPro" id="IPR008974">
    <property type="entry name" value="TRAF-like"/>
</dbReference>
<dbReference type="EMBL" id="JASPKY010000407">
    <property type="protein sequence ID" value="KAK9701794.1"/>
    <property type="molecule type" value="Genomic_DNA"/>
</dbReference>
<comment type="domain">
    <text evidence="10">The SBD domain (substrate-binding domain) mediates the interaction with substrate proteins. It is related to the TRAF family.</text>
</comment>
<dbReference type="InterPro" id="IPR001841">
    <property type="entry name" value="Znf_RING"/>
</dbReference>
<dbReference type="Gene3D" id="3.30.40.10">
    <property type="entry name" value="Zinc/RING finger domain, C3HC4 (zinc finger)"/>
    <property type="match status" value="2"/>
</dbReference>
<evidence type="ECO:0000256" key="2">
    <source>
        <dbReference type="ARBA" id="ARBA00004906"/>
    </source>
</evidence>
<comment type="pathway">
    <text evidence="2 10">Protein modification; protein ubiquitination.</text>
</comment>
<name>A0AAW1JFX1_POPJA</name>
<keyword evidence="14" id="KW-1185">Reference proteome</keyword>
<comment type="similarity">
    <text evidence="3 10">Belongs to the SINA (Seven in absentia) family.</text>
</comment>
<keyword evidence="8 10" id="KW-0862">Zinc</keyword>
<dbReference type="InterPro" id="IPR013083">
    <property type="entry name" value="Znf_RING/FYVE/PHD"/>
</dbReference>
<dbReference type="Proteomes" id="UP001458880">
    <property type="component" value="Unassembled WGS sequence"/>
</dbReference>
<keyword evidence="7 10" id="KW-0833">Ubl conjugation pathway</keyword>
<evidence type="ECO:0000256" key="6">
    <source>
        <dbReference type="ARBA" id="ARBA00022771"/>
    </source>
</evidence>
<keyword evidence="4" id="KW-0808">Transferase</keyword>
<evidence type="ECO:0000256" key="3">
    <source>
        <dbReference type="ARBA" id="ARBA00009119"/>
    </source>
</evidence>
<dbReference type="GO" id="GO:0005737">
    <property type="term" value="C:cytoplasm"/>
    <property type="evidence" value="ECO:0007669"/>
    <property type="project" value="InterPro"/>
</dbReference>
<dbReference type="InterPro" id="IPR004162">
    <property type="entry name" value="SINA-like_animal"/>
</dbReference>
<comment type="function">
    <text evidence="10">E3 ubiquitin-protein ligase that mediates ubiquitination and subsequent proteasomal degradation of target proteins. E3 ubiquitin ligases accept ubiquitin from an E2 ubiquitin-conjugating enzyme in the form of a thioester and then directly transfers the ubiquitin to targeted substrates.</text>
</comment>
<gene>
    <name evidence="13" type="ORF">QE152_g30356</name>
</gene>
<comment type="caution">
    <text evidence="13">The sequence shown here is derived from an EMBL/GenBank/DDBJ whole genome shotgun (WGS) entry which is preliminary data.</text>
</comment>
<evidence type="ECO:0000259" key="12">
    <source>
        <dbReference type="PROSITE" id="PS51081"/>
    </source>
</evidence>
<sequence>MSLEQNILSILECSVCIQYMVTSIYICHRGHNICEDCKEILENCPTCKEVLGSTRNYSLEKLASYLKYPCVFARDGCKVTLSATDLKMHQKNCPDHPRKCSFCPEGSVWLGHVSKMQAHLMEQHKSKILRTNTDMGLHTNFPMDCLLYDNAYKEMFHLFAGKIHGNDRDEIGYFVRYIGDKKHAKRFKFTLSIYSASQRFRNISISEICHDQDISFDDIIQSGSYIGLLESVLRSYCNAFWKFTSFDDIIQSGSYIGLLESVLRSYCNAFWKFTITYNLYS</sequence>
<dbReference type="PROSITE" id="PS50089">
    <property type="entry name" value="ZF_RING_2"/>
    <property type="match status" value="1"/>
</dbReference>
<evidence type="ECO:0000256" key="4">
    <source>
        <dbReference type="ARBA" id="ARBA00022679"/>
    </source>
</evidence>
<dbReference type="Pfam" id="PF21361">
    <property type="entry name" value="Sina_ZnF"/>
    <property type="match status" value="1"/>
</dbReference>
<dbReference type="InterPro" id="IPR013010">
    <property type="entry name" value="Znf_SIAH"/>
</dbReference>
<dbReference type="GO" id="GO:0008270">
    <property type="term" value="F:zinc ion binding"/>
    <property type="evidence" value="ECO:0007669"/>
    <property type="project" value="UniProtKB-KW"/>
</dbReference>
<dbReference type="InterPro" id="IPR018121">
    <property type="entry name" value="7-in-absentia-prot_TRAF-dom"/>
</dbReference>
<evidence type="ECO:0000256" key="9">
    <source>
        <dbReference type="PROSITE-ProRule" id="PRU00455"/>
    </source>
</evidence>
<dbReference type="GO" id="GO:0061630">
    <property type="term" value="F:ubiquitin protein ligase activity"/>
    <property type="evidence" value="ECO:0007669"/>
    <property type="project" value="UniProtKB-EC"/>
</dbReference>
<dbReference type="PROSITE" id="PS51081">
    <property type="entry name" value="ZF_SIAH"/>
    <property type="match status" value="1"/>
</dbReference>
<evidence type="ECO:0000313" key="14">
    <source>
        <dbReference type="Proteomes" id="UP001458880"/>
    </source>
</evidence>
<keyword evidence="6 9" id="KW-0863">Zinc-finger</keyword>
<organism evidence="13 14">
    <name type="scientific">Popillia japonica</name>
    <name type="common">Japanese beetle</name>
    <dbReference type="NCBI Taxonomy" id="7064"/>
    <lineage>
        <taxon>Eukaryota</taxon>
        <taxon>Metazoa</taxon>
        <taxon>Ecdysozoa</taxon>
        <taxon>Arthropoda</taxon>
        <taxon>Hexapoda</taxon>
        <taxon>Insecta</taxon>
        <taxon>Pterygota</taxon>
        <taxon>Neoptera</taxon>
        <taxon>Endopterygota</taxon>
        <taxon>Coleoptera</taxon>
        <taxon>Polyphaga</taxon>
        <taxon>Scarabaeiformia</taxon>
        <taxon>Scarabaeidae</taxon>
        <taxon>Rutelinae</taxon>
        <taxon>Popillia</taxon>
    </lineage>
</organism>
<dbReference type="Pfam" id="PF03145">
    <property type="entry name" value="Sina_TRAF"/>
    <property type="match status" value="1"/>
</dbReference>
<comment type="domain">
    <text evidence="10">The RING-type zinc finger domain is essential for ubiquitin ligase activity.</text>
</comment>
<dbReference type="SUPFAM" id="SSF49599">
    <property type="entry name" value="TRAF domain-like"/>
    <property type="match status" value="1"/>
</dbReference>
<comment type="catalytic activity">
    <reaction evidence="1 10">
        <text>S-ubiquitinyl-[E2 ubiquitin-conjugating enzyme]-L-cysteine + [acceptor protein]-L-lysine = [E2 ubiquitin-conjugating enzyme]-L-cysteine + N(6)-ubiquitinyl-[acceptor protein]-L-lysine.</text>
        <dbReference type="EC" id="2.3.2.27"/>
    </reaction>
</comment>
<evidence type="ECO:0000256" key="10">
    <source>
        <dbReference type="RuleBase" id="RU201113"/>
    </source>
</evidence>
<evidence type="ECO:0000256" key="7">
    <source>
        <dbReference type="ARBA" id="ARBA00022786"/>
    </source>
</evidence>
<dbReference type="InterPro" id="IPR049548">
    <property type="entry name" value="Sina-like_RING"/>
</dbReference>
<keyword evidence="5 10" id="KW-0479">Metal-binding</keyword>
<proteinExistence type="inferred from homology"/>
<dbReference type="PANTHER" id="PTHR45877:SF2">
    <property type="entry name" value="E3 UBIQUITIN-PROTEIN LIGASE SINA-RELATED"/>
    <property type="match status" value="1"/>
</dbReference>
<feature type="domain" description="RING-type" evidence="11">
    <location>
        <begin position="13"/>
        <end position="48"/>
    </location>
</feature>
<protein>
    <recommendedName>
        <fullName evidence="10">E3 ubiquitin-protein ligase</fullName>
        <ecNumber evidence="10">2.3.2.27</ecNumber>
    </recommendedName>
</protein>
<evidence type="ECO:0000259" key="11">
    <source>
        <dbReference type="PROSITE" id="PS50089"/>
    </source>
</evidence>
<dbReference type="AlphaFoldDB" id="A0AAW1JFX1"/>
<dbReference type="SUPFAM" id="SSF57850">
    <property type="entry name" value="RING/U-box"/>
    <property type="match status" value="1"/>
</dbReference>
<evidence type="ECO:0000256" key="1">
    <source>
        <dbReference type="ARBA" id="ARBA00000900"/>
    </source>
</evidence>
<evidence type="ECO:0000256" key="5">
    <source>
        <dbReference type="ARBA" id="ARBA00022723"/>
    </source>
</evidence>
<accession>A0AAW1JFX1</accession>